<accession>A0A0H1BPM9</accession>
<dbReference type="PANTHER" id="PTHR28630:SF3">
    <property type="entry name" value="PEROXIREDOXIN-LIKE 2C"/>
    <property type="match status" value="1"/>
</dbReference>
<dbReference type="InterPro" id="IPR036249">
    <property type="entry name" value="Thioredoxin-like_sf"/>
</dbReference>
<dbReference type="STRING" id="2060906.A0A0H1BPM9"/>
<reference evidence="2" key="1">
    <citation type="journal article" date="2015" name="PLoS Genet.">
        <title>The dynamic genome and transcriptome of the human fungal pathogen Blastomyces and close relative Emmonsia.</title>
        <authorList>
            <person name="Munoz J.F."/>
            <person name="Gauthier G.M."/>
            <person name="Desjardins C.A."/>
            <person name="Gallo J.E."/>
            <person name="Holder J."/>
            <person name="Sullivan T.D."/>
            <person name="Marty A.J."/>
            <person name="Carmen J.C."/>
            <person name="Chen Z."/>
            <person name="Ding L."/>
            <person name="Gujja S."/>
            <person name="Magrini V."/>
            <person name="Misas E."/>
            <person name="Mitreva M."/>
            <person name="Priest M."/>
            <person name="Saif S."/>
            <person name="Whiston E.A."/>
            <person name="Young S."/>
            <person name="Zeng Q."/>
            <person name="Goldman W.E."/>
            <person name="Mardis E.R."/>
            <person name="Taylor J.W."/>
            <person name="McEwen J.G."/>
            <person name="Clay O.K."/>
            <person name="Klein B.S."/>
            <person name="Cuomo C.A."/>
        </authorList>
    </citation>
    <scope>NUCLEOTIDE SEQUENCE [LARGE SCALE GENOMIC DNA]</scope>
    <source>
        <strain evidence="2">UAMH 139</strain>
    </source>
</reference>
<dbReference type="SUPFAM" id="SSF52833">
    <property type="entry name" value="Thioredoxin-like"/>
    <property type="match status" value="1"/>
</dbReference>
<protein>
    <submittedName>
        <fullName evidence="1">Uncharacterized protein</fullName>
    </submittedName>
</protein>
<sequence>MDPPTHSSSEPPSESALRDAAKVSVLDVDGNEILFGDLYKPSGRGEKKRTLIIFVRHFFCGSCQDYVGAVSESIPAPPQLPTNTAIIIVGCGAPSLIATYRDTTKCPFPIYTDPTRCLYALFDMKMTLDAGNHAPDYSPSSMFSLVTRGITYTLGRLLSGDMLQSGNKSQNGGELLFEAEFANGAAEDGDEEIKVTIPFCHIMKNTRDHSEVSILRTILGLDEEHS</sequence>
<gene>
    <name evidence="1" type="ORF">EMPG_13588</name>
</gene>
<comment type="caution">
    <text evidence="1">The sequence shown here is derived from an EMBL/GenBank/DDBJ whole genome shotgun (WGS) entry which is preliminary data.</text>
</comment>
<dbReference type="AlphaFoldDB" id="A0A0H1BPM9"/>
<evidence type="ECO:0000313" key="2">
    <source>
        <dbReference type="Proteomes" id="UP000053573"/>
    </source>
</evidence>
<dbReference type="Proteomes" id="UP000053573">
    <property type="component" value="Unassembled WGS sequence"/>
</dbReference>
<dbReference type="EMBL" id="LDEV01001740">
    <property type="protein sequence ID" value="KLJ11136.1"/>
    <property type="molecule type" value="Genomic_DNA"/>
</dbReference>
<evidence type="ECO:0000313" key="1">
    <source>
        <dbReference type="EMBL" id="KLJ11136.1"/>
    </source>
</evidence>
<dbReference type="Pfam" id="PF13911">
    <property type="entry name" value="AhpC-TSA_2"/>
    <property type="match status" value="1"/>
</dbReference>
<organism evidence="1 2">
    <name type="scientific">Blastomyces silverae</name>
    <dbReference type="NCBI Taxonomy" id="2060906"/>
    <lineage>
        <taxon>Eukaryota</taxon>
        <taxon>Fungi</taxon>
        <taxon>Dikarya</taxon>
        <taxon>Ascomycota</taxon>
        <taxon>Pezizomycotina</taxon>
        <taxon>Eurotiomycetes</taxon>
        <taxon>Eurotiomycetidae</taxon>
        <taxon>Onygenales</taxon>
        <taxon>Ajellomycetaceae</taxon>
        <taxon>Blastomyces</taxon>
    </lineage>
</organism>
<dbReference type="Gene3D" id="3.40.30.10">
    <property type="entry name" value="Glutaredoxin"/>
    <property type="match status" value="1"/>
</dbReference>
<name>A0A0H1BPM9_9EURO</name>
<proteinExistence type="predicted"/>
<dbReference type="PANTHER" id="PTHR28630">
    <property type="match status" value="1"/>
</dbReference>
<keyword evidence="2" id="KW-1185">Reference proteome</keyword>
<dbReference type="InterPro" id="IPR032801">
    <property type="entry name" value="PXL2A/B/C"/>
</dbReference>
<dbReference type="OrthoDB" id="40334at2759"/>